<protein>
    <submittedName>
        <fullName evidence="1">Uncharacterized protein</fullName>
    </submittedName>
</protein>
<dbReference type="EMBL" id="NMUH01006775">
    <property type="protein sequence ID" value="MQM15976.1"/>
    <property type="molecule type" value="Genomic_DNA"/>
</dbReference>
<name>A0A843X9G7_COLES</name>
<organism evidence="1 2">
    <name type="scientific">Colocasia esculenta</name>
    <name type="common">Wild taro</name>
    <name type="synonym">Arum esculentum</name>
    <dbReference type="NCBI Taxonomy" id="4460"/>
    <lineage>
        <taxon>Eukaryota</taxon>
        <taxon>Viridiplantae</taxon>
        <taxon>Streptophyta</taxon>
        <taxon>Embryophyta</taxon>
        <taxon>Tracheophyta</taxon>
        <taxon>Spermatophyta</taxon>
        <taxon>Magnoliopsida</taxon>
        <taxon>Liliopsida</taxon>
        <taxon>Araceae</taxon>
        <taxon>Aroideae</taxon>
        <taxon>Colocasieae</taxon>
        <taxon>Colocasia</taxon>
    </lineage>
</organism>
<sequence length="133" mass="15475">MLRDPDLTCKARREASTGRHSDALVNCLPGIPRLDELSDSALAITSITDYRWDDYRSDGLSVAWSPFNVIREFHFGACRAQRHQVGYSRVERSSWPSFERWPEVFNTFEPPDHTRPIAYSCRSERGRRLVFRV</sequence>
<reference evidence="1" key="1">
    <citation type="submission" date="2017-07" db="EMBL/GenBank/DDBJ databases">
        <title>Taro Niue Genome Assembly and Annotation.</title>
        <authorList>
            <person name="Atibalentja N."/>
            <person name="Keating K."/>
            <person name="Fields C.J."/>
        </authorList>
    </citation>
    <scope>NUCLEOTIDE SEQUENCE</scope>
    <source>
        <strain evidence="1">Niue_2</strain>
        <tissue evidence="1">Leaf</tissue>
    </source>
</reference>
<feature type="non-terminal residue" evidence="1">
    <location>
        <position position="1"/>
    </location>
</feature>
<comment type="caution">
    <text evidence="1">The sequence shown here is derived from an EMBL/GenBank/DDBJ whole genome shotgun (WGS) entry which is preliminary data.</text>
</comment>
<dbReference type="AlphaFoldDB" id="A0A843X9G7"/>
<evidence type="ECO:0000313" key="1">
    <source>
        <dbReference type="EMBL" id="MQM15976.1"/>
    </source>
</evidence>
<accession>A0A843X9G7</accession>
<gene>
    <name evidence="1" type="ORF">Taro_048929</name>
</gene>
<keyword evidence="2" id="KW-1185">Reference proteome</keyword>
<proteinExistence type="predicted"/>
<dbReference type="Proteomes" id="UP000652761">
    <property type="component" value="Unassembled WGS sequence"/>
</dbReference>
<evidence type="ECO:0000313" key="2">
    <source>
        <dbReference type="Proteomes" id="UP000652761"/>
    </source>
</evidence>